<sequence>MTKEYYLENEEFVINDYDLKKTFSSFLPGLAGKKGIPLWAFYVNRGQGLCSFGVENKDNPILEFSPAVTAYQNVSRVGFRTFAKMDGQVYEFFGSERCENTTRKMHIKRGQFKITEENRRLGLMVQVTYFGLPNDNLAAIMRKVEITDLSGAPRSFELLDGISQILPFGTPNALFKEMSNLLRSWMDVFNMENQVPFFKMRSTTSDSAEVGTLDKGNFYLSFANERLITPIVDGELVFGHDNSMTTPVSFARYSLAELAQREQVTANKIPVGFTPVDLTLGANETFTLRTIIGHAHDVDLLNAKVATMVSSAYFDEKERESETVINELVKDVACQTANPLFDEYIKQNYLDNILRGGYPLVFESEEKNHVYHVFSRKHGDLERDYNFFNVAPEYFSQGNGNFRDVCQNRRVDSLFNPKVGDFNVLLFASLIQLDGYNPLGVNGSTFELVKGTDIHALVEANFVNGHDVMRDVLAGKFTPGVIINTMANQAITSNFDDMTLLANLLKHADQNIEASFGEGFWVDHWTYILDLVEAHLAVNPDTKQALLFDNHDYKYYSSPVTVLPRDEKTVITKSGEVRRYGSLMHNDDEKIKRLGMDVKGSNWAVDSHGDVLKTNLFSKLFTLAFNKFTTLDPEGIGIEMESDKPGWNDAMNGLPGLFGSGVSESVELLRLVTFLQQEAQAQGAMRLPAEFTEYVAKVDAVLNSETSGFAYWDAVSSLRESYRDAVRFTVVSNDEHVNVSDVTALLGKMAAKLEQGLEKAQALCDGVLPTFLYFEATQHQPIMEDGAAKIGHYGLPLTKVEAFKLHVLPRFLEAPARMLKISTDMEANRAAYGKIKATEIYDQQLGQFKTSECLNEMSLEIGRARAFTKGWLERESNFLHMNYKFLLGLLKSGMHQEFFNEIQTNLVCFMDPEVYGRSILENSSFIAPTCNPDPMVHGQGFVARLSGSTVEMLHMWTLMMFGDKPFIMQNDALTLNLQPALPAEFFDANNEVSFCFLGSTKVTYVNSARVNTFDAFNVSEYELTFANGERKVVNSVIGEDAQALRRGDVAELRVIF</sequence>
<comment type="caution">
    <text evidence="1">The sequence shown here is derived from an EMBL/GenBank/DDBJ whole genome shotgun (WGS) entry which is preliminary data.</text>
</comment>
<proteinExistence type="predicted"/>
<evidence type="ECO:0000313" key="2">
    <source>
        <dbReference type="Proteomes" id="UP000535589"/>
    </source>
</evidence>
<dbReference type="AlphaFoldDB" id="A0A7X8YHT7"/>
<reference evidence="1 2" key="1">
    <citation type="submission" date="2020-04" db="EMBL/GenBank/DDBJ databases">
        <title>Vibrio sp. SM6, a novel species isolated from seawater.</title>
        <authorList>
            <person name="Wang X."/>
        </authorList>
    </citation>
    <scope>NUCLEOTIDE SEQUENCE [LARGE SCALE GENOMIC DNA]</scope>
    <source>
        <strain evidence="1 2">SM6</strain>
    </source>
</reference>
<evidence type="ECO:0000313" key="1">
    <source>
        <dbReference type="EMBL" id="NLS14049.1"/>
    </source>
</evidence>
<protein>
    <submittedName>
        <fullName evidence="1">Cellobiose phosphorylase</fullName>
    </submittedName>
</protein>
<organism evidence="1 2">
    <name type="scientific">Vibrio agarilyticus</name>
    <dbReference type="NCBI Taxonomy" id="2726741"/>
    <lineage>
        <taxon>Bacteria</taxon>
        <taxon>Pseudomonadati</taxon>
        <taxon>Pseudomonadota</taxon>
        <taxon>Gammaproteobacteria</taxon>
        <taxon>Vibrionales</taxon>
        <taxon>Vibrionaceae</taxon>
        <taxon>Vibrio</taxon>
    </lineage>
</organism>
<accession>A0A7X8YHT7</accession>
<name>A0A7X8YHT7_9VIBR</name>
<dbReference type="Proteomes" id="UP000535589">
    <property type="component" value="Unassembled WGS sequence"/>
</dbReference>
<dbReference type="EMBL" id="JABAIK010000015">
    <property type="protein sequence ID" value="NLS14049.1"/>
    <property type="molecule type" value="Genomic_DNA"/>
</dbReference>
<keyword evidence="2" id="KW-1185">Reference proteome</keyword>
<gene>
    <name evidence="1" type="ORF">HGP28_14235</name>
</gene>
<dbReference type="RefSeq" id="WP_168837147.1">
    <property type="nucleotide sequence ID" value="NZ_JABAIK010000015.1"/>
</dbReference>